<dbReference type="PANTHER" id="PTHR36305:SF1">
    <property type="entry name" value="PHOSPHATIDYLGLYCEROPHOSPHATASE A"/>
    <property type="match status" value="1"/>
</dbReference>
<proteinExistence type="predicted"/>
<dbReference type="AlphaFoldDB" id="X1AT03"/>
<dbReference type="InterPro" id="IPR036681">
    <property type="entry name" value="PgpA-like_sf"/>
</dbReference>
<evidence type="ECO:0000259" key="2">
    <source>
        <dbReference type="Pfam" id="PF04608"/>
    </source>
</evidence>
<keyword evidence="1" id="KW-0812">Transmembrane</keyword>
<dbReference type="Pfam" id="PF04608">
    <property type="entry name" value="PgpA"/>
    <property type="match status" value="1"/>
</dbReference>
<dbReference type="SUPFAM" id="SSF101307">
    <property type="entry name" value="YutG-like"/>
    <property type="match status" value="1"/>
</dbReference>
<feature type="transmembrane region" description="Helical" evidence="1">
    <location>
        <begin position="21"/>
        <end position="52"/>
    </location>
</feature>
<dbReference type="CDD" id="cd06971">
    <property type="entry name" value="PgpA"/>
    <property type="match status" value="1"/>
</dbReference>
<keyword evidence="1" id="KW-0472">Membrane</keyword>
<dbReference type="EMBL" id="BART01010158">
    <property type="protein sequence ID" value="GAG85875.1"/>
    <property type="molecule type" value="Genomic_DNA"/>
</dbReference>
<dbReference type="InterPro" id="IPR007686">
    <property type="entry name" value="YutG/PgpA"/>
</dbReference>
<dbReference type="GO" id="GO:0008962">
    <property type="term" value="F:phosphatidylglycerophosphatase activity"/>
    <property type="evidence" value="ECO:0007669"/>
    <property type="project" value="InterPro"/>
</dbReference>
<protein>
    <recommendedName>
        <fullName evidence="2">YutG/PgpA domain-containing protein</fullName>
    </recommendedName>
</protein>
<dbReference type="PANTHER" id="PTHR36305">
    <property type="entry name" value="PHOSPHATIDYLGLYCEROPHOSPHATASE A"/>
    <property type="match status" value="1"/>
</dbReference>
<feature type="non-terminal residue" evidence="3">
    <location>
        <position position="164"/>
    </location>
</feature>
<feature type="transmembrane region" description="Helical" evidence="1">
    <location>
        <begin position="58"/>
        <end position="77"/>
    </location>
</feature>
<sequence>MTLKIKKATTINLNLKGIRNIAIKFLATGFYTGYTPIAPGTAGSLIGVIVYFGMYRLFWPHYLLILIVLSLFGICISNKATVYFFKEKDSKRIVIDEIVGFLIAMFLIPFRFKFIVVAFLIFRVIDILKPYPLRRLEKLPGGWGVMCDDLLAGVYANLIMQAIR</sequence>
<dbReference type="InterPro" id="IPR026037">
    <property type="entry name" value="PgpA"/>
</dbReference>
<accession>X1AT03</accession>
<evidence type="ECO:0000256" key="1">
    <source>
        <dbReference type="SAM" id="Phobius"/>
    </source>
</evidence>
<name>X1AT03_9ZZZZ</name>
<reference evidence="3" key="1">
    <citation type="journal article" date="2014" name="Front. Microbiol.">
        <title>High frequency of phylogenetically diverse reductive dehalogenase-homologous genes in deep subseafloor sedimentary metagenomes.</title>
        <authorList>
            <person name="Kawai M."/>
            <person name="Futagami T."/>
            <person name="Toyoda A."/>
            <person name="Takaki Y."/>
            <person name="Nishi S."/>
            <person name="Hori S."/>
            <person name="Arai W."/>
            <person name="Tsubouchi T."/>
            <person name="Morono Y."/>
            <person name="Uchiyama I."/>
            <person name="Ito T."/>
            <person name="Fujiyama A."/>
            <person name="Inagaki F."/>
            <person name="Takami H."/>
        </authorList>
    </citation>
    <scope>NUCLEOTIDE SEQUENCE</scope>
    <source>
        <strain evidence="3">Expedition CK06-06</strain>
    </source>
</reference>
<comment type="caution">
    <text evidence="3">The sequence shown here is derived from an EMBL/GenBank/DDBJ whole genome shotgun (WGS) entry which is preliminary data.</text>
</comment>
<dbReference type="GO" id="GO:0006629">
    <property type="term" value="P:lipid metabolic process"/>
    <property type="evidence" value="ECO:0007669"/>
    <property type="project" value="InterPro"/>
</dbReference>
<keyword evidence="1" id="KW-1133">Transmembrane helix</keyword>
<feature type="domain" description="YutG/PgpA" evidence="2">
    <location>
        <begin position="25"/>
        <end position="163"/>
    </location>
</feature>
<evidence type="ECO:0000313" key="3">
    <source>
        <dbReference type="EMBL" id="GAG85875.1"/>
    </source>
</evidence>
<organism evidence="3">
    <name type="scientific">marine sediment metagenome</name>
    <dbReference type="NCBI Taxonomy" id="412755"/>
    <lineage>
        <taxon>unclassified sequences</taxon>
        <taxon>metagenomes</taxon>
        <taxon>ecological metagenomes</taxon>
    </lineage>
</organism>
<feature type="transmembrane region" description="Helical" evidence="1">
    <location>
        <begin position="98"/>
        <end position="122"/>
    </location>
</feature>
<dbReference type="PIRSF" id="PIRSF006162">
    <property type="entry name" value="PgpA"/>
    <property type="match status" value="1"/>
</dbReference>
<gene>
    <name evidence="3" type="ORF">S01H4_22233</name>
</gene>